<protein>
    <recommendedName>
        <fullName evidence="2">Myb/SANT-like DNA-binding domain-containing protein</fullName>
    </recommendedName>
</protein>
<dbReference type="Proteomes" id="UP001497482">
    <property type="component" value="Chromosome 20"/>
</dbReference>
<name>A0AAV2L0X5_KNICA</name>
<dbReference type="Pfam" id="PF13837">
    <property type="entry name" value="Myb_DNA-bind_4"/>
    <property type="match status" value="1"/>
</dbReference>
<feature type="compositionally biased region" description="Basic and acidic residues" evidence="1">
    <location>
        <begin position="100"/>
        <end position="110"/>
    </location>
</feature>
<feature type="domain" description="Myb/SANT-like DNA-binding" evidence="2">
    <location>
        <begin position="18"/>
        <end position="90"/>
    </location>
</feature>
<sequence length="243" mass="27143">MDASGAAPRGPGPDFAFKWSKELTAQFIKLRVENDSLFTGAKFSACTAWRKILEQLGLQGMVSSLQARKKWDNLKKKFASTQGQEKEMRESPVLRLGPGMEERSPAKEQGLELEAPEGETRKRKREDKLVIKNAPEGENTKDPNSWPWYFRMDGALRGRLQGAAKIIHDNEKKELDKPSINSQDPISALNMVEMAPIEDEELFDKSVGGIQSKMQDTVMPATEVAVKESVPSLPKIVQVSFPD</sequence>
<proteinExistence type="predicted"/>
<keyword evidence="4" id="KW-1185">Reference proteome</keyword>
<dbReference type="Gene3D" id="1.10.10.60">
    <property type="entry name" value="Homeodomain-like"/>
    <property type="match status" value="1"/>
</dbReference>
<gene>
    <name evidence="3" type="ORF">KC01_LOCUS23644</name>
</gene>
<evidence type="ECO:0000259" key="2">
    <source>
        <dbReference type="Pfam" id="PF13837"/>
    </source>
</evidence>
<accession>A0AAV2L0X5</accession>
<organism evidence="3 4">
    <name type="scientific">Knipowitschia caucasica</name>
    <name type="common">Caucasian dwarf goby</name>
    <name type="synonym">Pomatoschistus caucasicus</name>
    <dbReference type="NCBI Taxonomy" id="637954"/>
    <lineage>
        <taxon>Eukaryota</taxon>
        <taxon>Metazoa</taxon>
        <taxon>Chordata</taxon>
        <taxon>Craniata</taxon>
        <taxon>Vertebrata</taxon>
        <taxon>Euteleostomi</taxon>
        <taxon>Actinopterygii</taxon>
        <taxon>Neopterygii</taxon>
        <taxon>Teleostei</taxon>
        <taxon>Neoteleostei</taxon>
        <taxon>Acanthomorphata</taxon>
        <taxon>Gobiaria</taxon>
        <taxon>Gobiiformes</taxon>
        <taxon>Gobioidei</taxon>
        <taxon>Gobiidae</taxon>
        <taxon>Gobiinae</taxon>
        <taxon>Knipowitschia</taxon>
    </lineage>
</organism>
<dbReference type="InterPro" id="IPR044822">
    <property type="entry name" value="Myb_DNA-bind_4"/>
</dbReference>
<evidence type="ECO:0000256" key="1">
    <source>
        <dbReference type="SAM" id="MobiDB-lite"/>
    </source>
</evidence>
<reference evidence="3 4" key="1">
    <citation type="submission" date="2024-04" db="EMBL/GenBank/DDBJ databases">
        <authorList>
            <person name="Waldvogel A.-M."/>
            <person name="Schoenle A."/>
        </authorList>
    </citation>
    <scope>NUCLEOTIDE SEQUENCE [LARGE SCALE GENOMIC DNA]</scope>
</reference>
<dbReference type="EMBL" id="OZ035842">
    <property type="protein sequence ID" value="CAL1594700.1"/>
    <property type="molecule type" value="Genomic_DNA"/>
</dbReference>
<evidence type="ECO:0000313" key="4">
    <source>
        <dbReference type="Proteomes" id="UP001497482"/>
    </source>
</evidence>
<feature type="region of interest" description="Disordered" evidence="1">
    <location>
        <begin position="96"/>
        <end position="147"/>
    </location>
</feature>
<dbReference type="AlphaFoldDB" id="A0AAV2L0X5"/>
<evidence type="ECO:0000313" key="3">
    <source>
        <dbReference type="EMBL" id="CAL1594700.1"/>
    </source>
</evidence>